<dbReference type="InterPro" id="IPR014782">
    <property type="entry name" value="Peptidase_M1_dom"/>
</dbReference>
<dbReference type="GO" id="GO:0008270">
    <property type="term" value="F:zinc ion binding"/>
    <property type="evidence" value="ECO:0007669"/>
    <property type="project" value="InterPro"/>
</dbReference>
<organism evidence="4 5">
    <name type="scientific">Longibacter salinarum</name>
    <dbReference type="NCBI Taxonomy" id="1850348"/>
    <lineage>
        <taxon>Bacteria</taxon>
        <taxon>Pseudomonadati</taxon>
        <taxon>Rhodothermota</taxon>
        <taxon>Rhodothermia</taxon>
        <taxon>Rhodothermales</taxon>
        <taxon>Salisaetaceae</taxon>
        <taxon>Longibacter</taxon>
    </lineage>
</organism>
<keyword evidence="5" id="KW-1185">Reference proteome</keyword>
<feature type="signal peptide" evidence="2">
    <location>
        <begin position="1"/>
        <end position="20"/>
    </location>
</feature>
<dbReference type="GO" id="GO:0070006">
    <property type="term" value="F:metalloaminopeptidase activity"/>
    <property type="evidence" value="ECO:0007669"/>
    <property type="project" value="TreeGrafter"/>
</dbReference>
<dbReference type="CDD" id="cd09604">
    <property type="entry name" value="M1_APN_like"/>
    <property type="match status" value="1"/>
</dbReference>
<evidence type="ECO:0000256" key="2">
    <source>
        <dbReference type="SAM" id="SignalP"/>
    </source>
</evidence>
<dbReference type="GO" id="GO:0005615">
    <property type="term" value="C:extracellular space"/>
    <property type="evidence" value="ECO:0007669"/>
    <property type="project" value="TreeGrafter"/>
</dbReference>
<feature type="chain" id="PRO_5012247540" evidence="2">
    <location>
        <begin position="21"/>
        <end position="654"/>
    </location>
</feature>
<dbReference type="OrthoDB" id="9814383at2"/>
<accession>A0A2A8CY40</accession>
<dbReference type="GO" id="GO:0016020">
    <property type="term" value="C:membrane"/>
    <property type="evidence" value="ECO:0007669"/>
    <property type="project" value="TreeGrafter"/>
</dbReference>
<dbReference type="Proteomes" id="UP000220102">
    <property type="component" value="Unassembled WGS sequence"/>
</dbReference>
<sequence length="654" mass="73454">MHRLVPFVFVLLLLVAPAQAQQAAPSGSTSDEAAVETRRPIPYPIQPRPSFQRAVEKGTRTTDGTPGENYWTNYARYDLNAEITPSDSMLHGSGTITFINRSPDSLRTLALHLRQNVHAQGMERTRRAEITGGMTVENLAFDGQDMVELTSRADLRREGMGYVTDATRMRVILPQSVAPGDSVTLSTEWSFRVPGEDNFRMGQDGEVYYLAYWYPHLAVYDDVDGWVAELYQGDGEFYMGYADYELSVTVPEGWIVGATGKLQNPEEVLAEQTQSRLEQAANTSDIVNVVTEEDRGAGTATANATNEDGTLTWTFQADQVRDVAFGTSAKYVWDATSAETNEGSSMIHSMYRPGTSQWDRSAEFSQFSIEHLSDMLMPYPYPHMTAVEGIIGGGMEFPMITLIGGNRNSPESLFGVTYHEISHMWVPMIVGTNEKRHAWLDEGTTTFNENEGASEFFGTDNWVPSENWFYRFAGSAQEAPSMRHADLYPSDGPQRVYASYAKPGTMLHALRGVLGDETFFEAYREYVDRWAYKHPTPYDFFNTFEDVSGQELDWFWRGAFYEKWSLDHAIESVDTSGDQPTVTVEDRDNLVMPVILKATYADGETVTRKTDVTPWMNGERSVTITLPAGDLEKVELDPEAYLPDVDRTNNDWTK</sequence>
<reference evidence="4 5" key="1">
    <citation type="submission" date="2017-10" db="EMBL/GenBank/DDBJ databases">
        <title>Draft genome of Longibacter Salinarum.</title>
        <authorList>
            <person name="Goh K.M."/>
            <person name="Shamsir M.S."/>
            <person name="Lim S.W."/>
        </authorList>
    </citation>
    <scope>NUCLEOTIDE SEQUENCE [LARGE SCALE GENOMIC DNA]</scope>
    <source>
        <strain evidence="4 5">KCTC 52045</strain>
    </source>
</reference>
<dbReference type="RefSeq" id="WP_098075573.1">
    <property type="nucleotide sequence ID" value="NZ_PDEQ01000004.1"/>
</dbReference>
<evidence type="ECO:0000313" key="4">
    <source>
        <dbReference type="EMBL" id="PEN13649.1"/>
    </source>
</evidence>
<evidence type="ECO:0000256" key="1">
    <source>
        <dbReference type="SAM" id="MobiDB-lite"/>
    </source>
</evidence>
<dbReference type="PANTHER" id="PTHR11533:SF174">
    <property type="entry name" value="PUROMYCIN-SENSITIVE AMINOPEPTIDASE-RELATED"/>
    <property type="match status" value="1"/>
</dbReference>
<dbReference type="PANTHER" id="PTHR11533">
    <property type="entry name" value="PROTEASE M1 ZINC METALLOPROTEASE"/>
    <property type="match status" value="1"/>
</dbReference>
<gene>
    <name evidence="4" type="ORF">CRI94_10115</name>
</gene>
<dbReference type="AlphaFoldDB" id="A0A2A8CY40"/>
<dbReference type="GO" id="GO:0042277">
    <property type="term" value="F:peptide binding"/>
    <property type="evidence" value="ECO:0007669"/>
    <property type="project" value="TreeGrafter"/>
</dbReference>
<dbReference type="Gene3D" id="1.10.390.10">
    <property type="entry name" value="Neutral Protease Domain 2"/>
    <property type="match status" value="1"/>
</dbReference>
<comment type="caution">
    <text evidence="4">The sequence shown here is derived from an EMBL/GenBank/DDBJ whole genome shotgun (WGS) entry which is preliminary data.</text>
</comment>
<proteinExistence type="predicted"/>
<dbReference type="GO" id="GO:0005737">
    <property type="term" value="C:cytoplasm"/>
    <property type="evidence" value="ECO:0007669"/>
    <property type="project" value="TreeGrafter"/>
</dbReference>
<dbReference type="InterPro" id="IPR027268">
    <property type="entry name" value="Peptidase_M4/M1_CTD_sf"/>
</dbReference>
<evidence type="ECO:0000259" key="3">
    <source>
        <dbReference type="Pfam" id="PF01433"/>
    </source>
</evidence>
<feature type="region of interest" description="Disordered" evidence="1">
    <location>
        <begin position="22"/>
        <end position="67"/>
    </location>
</feature>
<dbReference type="SUPFAM" id="SSF55486">
    <property type="entry name" value="Metalloproteases ('zincins'), catalytic domain"/>
    <property type="match status" value="1"/>
</dbReference>
<keyword evidence="2" id="KW-0732">Signal</keyword>
<dbReference type="InterPro" id="IPR050344">
    <property type="entry name" value="Peptidase_M1_aminopeptidases"/>
</dbReference>
<feature type="domain" description="Peptidase M1 membrane alanine aminopeptidase" evidence="3">
    <location>
        <begin position="408"/>
        <end position="557"/>
    </location>
</feature>
<evidence type="ECO:0000313" key="5">
    <source>
        <dbReference type="Proteomes" id="UP000220102"/>
    </source>
</evidence>
<name>A0A2A8CY40_9BACT</name>
<dbReference type="EMBL" id="PDEQ01000004">
    <property type="protein sequence ID" value="PEN13649.1"/>
    <property type="molecule type" value="Genomic_DNA"/>
</dbReference>
<protein>
    <submittedName>
        <fullName evidence="4">Peptidase</fullName>
    </submittedName>
</protein>
<dbReference type="GO" id="GO:0043171">
    <property type="term" value="P:peptide catabolic process"/>
    <property type="evidence" value="ECO:0007669"/>
    <property type="project" value="TreeGrafter"/>
</dbReference>
<dbReference type="Pfam" id="PF01433">
    <property type="entry name" value="Peptidase_M1"/>
    <property type="match status" value="1"/>
</dbReference>